<dbReference type="SUPFAM" id="SSF82051">
    <property type="entry name" value="Obg GTP-binding protein N-terminal domain"/>
    <property type="match status" value="1"/>
</dbReference>
<dbReference type="PIRSF" id="PIRSF002401">
    <property type="entry name" value="GTP_bd_Obg/CgtA"/>
    <property type="match status" value="1"/>
</dbReference>
<dbReference type="FunFam" id="2.70.210.12:FF:000001">
    <property type="entry name" value="GTPase Obg"/>
    <property type="match status" value="1"/>
</dbReference>
<proteinExistence type="inferred from homology"/>
<dbReference type="PROSITE" id="PS51710">
    <property type="entry name" value="G_OBG"/>
    <property type="match status" value="1"/>
</dbReference>
<feature type="binding site" evidence="7">
    <location>
        <begin position="162"/>
        <end position="169"/>
    </location>
    <ligand>
        <name>GTP</name>
        <dbReference type="ChEBI" id="CHEBI:37565"/>
    </ligand>
</feature>
<keyword evidence="6 7" id="KW-0342">GTP-binding</keyword>
<evidence type="ECO:0000256" key="3">
    <source>
        <dbReference type="ARBA" id="ARBA00022741"/>
    </source>
</evidence>
<feature type="domain" description="Obg" evidence="9">
    <location>
        <begin position="1"/>
        <end position="155"/>
    </location>
</feature>
<evidence type="ECO:0000256" key="2">
    <source>
        <dbReference type="ARBA" id="ARBA00022490"/>
    </source>
</evidence>
<dbReference type="NCBIfam" id="TIGR02729">
    <property type="entry name" value="Obg_CgtA"/>
    <property type="match status" value="1"/>
</dbReference>
<dbReference type="InterPro" id="IPR006074">
    <property type="entry name" value="GTP1-OBG_CS"/>
</dbReference>
<feature type="binding site" evidence="7">
    <location>
        <begin position="187"/>
        <end position="191"/>
    </location>
    <ligand>
        <name>GTP</name>
        <dbReference type="ChEBI" id="CHEBI:37565"/>
    </ligand>
</feature>
<evidence type="ECO:0000256" key="4">
    <source>
        <dbReference type="ARBA" id="ARBA00022801"/>
    </source>
</evidence>
<name>A0A1F6ET60_9BACT</name>
<reference evidence="10 11" key="1">
    <citation type="journal article" date="2016" name="Nat. Commun.">
        <title>Thousands of microbial genomes shed light on interconnected biogeochemical processes in an aquifer system.</title>
        <authorList>
            <person name="Anantharaman K."/>
            <person name="Brown C.T."/>
            <person name="Hug L.A."/>
            <person name="Sharon I."/>
            <person name="Castelle C.J."/>
            <person name="Probst A.J."/>
            <person name="Thomas B.C."/>
            <person name="Singh A."/>
            <person name="Wilkins M.J."/>
            <person name="Karaoz U."/>
            <person name="Brodie E.L."/>
            <person name="Williams K.H."/>
            <person name="Hubbard S.S."/>
            <person name="Banfield J.F."/>
        </authorList>
    </citation>
    <scope>NUCLEOTIDE SEQUENCE [LARGE SCALE GENOMIC DNA]</scope>
</reference>
<keyword evidence="4 7" id="KW-0378">Hydrolase</keyword>
<organism evidence="10 11">
    <name type="scientific">Candidatus Kaiserbacteria bacterium RIFCSPLOWO2_01_FULL_54_24</name>
    <dbReference type="NCBI Taxonomy" id="1798515"/>
    <lineage>
        <taxon>Bacteria</taxon>
        <taxon>Candidatus Kaiseribacteriota</taxon>
    </lineage>
</organism>
<dbReference type="Gene3D" id="2.70.210.12">
    <property type="entry name" value="GTP1/OBG domain"/>
    <property type="match status" value="1"/>
</dbReference>
<dbReference type="CDD" id="cd01898">
    <property type="entry name" value="Obg"/>
    <property type="match status" value="1"/>
</dbReference>
<dbReference type="SUPFAM" id="SSF52540">
    <property type="entry name" value="P-loop containing nucleoside triphosphate hydrolases"/>
    <property type="match status" value="1"/>
</dbReference>
<dbReference type="InterPro" id="IPR006169">
    <property type="entry name" value="GTP1_OBG_dom"/>
</dbReference>
<keyword evidence="7" id="KW-0479">Metal-binding</keyword>
<feature type="domain" description="OBG-type G" evidence="8">
    <location>
        <begin position="156"/>
        <end position="323"/>
    </location>
</feature>
<evidence type="ECO:0000313" key="10">
    <source>
        <dbReference type="EMBL" id="OGG76818.1"/>
    </source>
</evidence>
<dbReference type="GO" id="GO:0000287">
    <property type="term" value="F:magnesium ion binding"/>
    <property type="evidence" value="ECO:0007669"/>
    <property type="project" value="InterPro"/>
</dbReference>
<dbReference type="InterPro" id="IPR036726">
    <property type="entry name" value="GTP1_OBG_dom_sf"/>
</dbReference>
<dbReference type="GO" id="GO:0005737">
    <property type="term" value="C:cytoplasm"/>
    <property type="evidence" value="ECO:0007669"/>
    <property type="project" value="UniProtKB-SubCell"/>
</dbReference>
<dbReference type="NCBIfam" id="NF008956">
    <property type="entry name" value="PRK12299.1"/>
    <property type="match status" value="1"/>
</dbReference>
<dbReference type="InterPro" id="IPR045086">
    <property type="entry name" value="OBG_GTPase"/>
</dbReference>
<evidence type="ECO:0000256" key="5">
    <source>
        <dbReference type="ARBA" id="ARBA00022842"/>
    </source>
</evidence>
<dbReference type="EC" id="3.6.5.-" evidence="7"/>
<dbReference type="Proteomes" id="UP000177215">
    <property type="component" value="Unassembled WGS sequence"/>
</dbReference>
<feature type="binding site" evidence="7">
    <location>
        <position position="169"/>
    </location>
    <ligand>
        <name>Mg(2+)</name>
        <dbReference type="ChEBI" id="CHEBI:18420"/>
    </ligand>
</feature>
<dbReference type="STRING" id="1798515.A3B35_00435"/>
<dbReference type="PRINTS" id="PR00326">
    <property type="entry name" value="GTP1OBG"/>
</dbReference>
<dbReference type="InterPro" id="IPR031167">
    <property type="entry name" value="G_OBG"/>
</dbReference>
<dbReference type="GO" id="GO:0003924">
    <property type="term" value="F:GTPase activity"/>
    <property type="evidence" value="ECO:0007669"/>
    <property type="project" value="UniProtKB-UniRule"/>
</dbReference>
<keyword evidence="2 7" id="KW-0963">Cytoplasm</keyword>
<comment type="subcellular location">
    <subcellularLocation>
        <location evidence="7">Cytoplasm</location>
    </subcellularLocation>
</comment>
<protein>
    <recommendedName>
        <fullName evidence="7">GTPase Obg</fullName>
        <ecNumber evidence="7">3.6.5.-</ecNumber>
    </recommendedName>
    <alternativeName>
        <fullName evidence="7">GTP-binding protein Obg</fullName>
    </alternativeName>
</protein>
<keyword evidence="5 7" id="KW-0460">Magnesium</keyword>
<comment type="similarity">
    <text evidence="1 7">Belongs to the TRAFAC class OBG-HflX-like GTPase superfamily. OBG GTPase family.</text>
</comment>
<feature type="binding site" evidence="7">
    <location>
        <begin position="299"/>
        <end position="301"/>
    </location>
    <ligand>
        <name>GTP</name>
        <dbReference type="ChEBI" id="CHEBI:37565"/>
    </ligand>
</feature>
<feature type="binding site" evidence="7">
    <location>
        <position position="189"/>
    </location>
    <ligand>
        <name>Mg(2+)</name>
        <dbReference type="ChEBI" id="CHEBI:18420"/>
    </ligand>
</feature>
<dbReference type="PROSITE" id="PS51883">
    <property type="entry name" value="OBG"/>
    <property type="match status" value="1"/>
</dbReference>
<keyword evidence="3 7" id="KW-0547">Nucleotide-binding</keyword>
<dbReference type="PROSITE" id="PS00905">
    <property type="entry name" value="GTP1_OBG"/>
    <property type="match status" value="1"/>
</dbReference>
<dbReference type="GO" id="GO:0042254">
    <property type="term" value="P:ribosome biogenesis"/>
    <property type="evidence" value="ECO:0007669"/>
    <property type="project" value="UniProtKB-UniRule"/>
</dbReference>
<comment type="function">
    <text evidence="7">An essential GTPase which binds GTP, GDP and possibly (p)ppGpp with moderate affinity, with high nucleotide exchange rates and a fairly low GTP hydrolysis rate. Plays a role in control of the cell cycle, stress response, ribosome biogenesis and in those bacteria that undergo differentiation, in morphogenesis control.</text>
</comment>
<dbReference type="InterPro" id="IPR014100">
    <property type="entry name" value="GTP-bd_Obg/CgtA"/>
</dbReference>
<sequence>MLVDEVTMKLHAGSGGRGAVAFNKVKLMLGPTGGDGGRGASIYLEGVADINALKPFASRKEIQAKNGGNGRGQFIDGPDGPDLILKVPAGTRIVNVETGYVQEITRAGERVLVAGGGKGGRGNFKFRSSTNTSPKEFEEGTEGDTMTYRLELRLIADVGLVGLPNAGKSSLLNELTAAGAKVGSYAFTTLEPNLGAYYGLIIADIPGLIEGASEGKGLGVKFLKHIERTKTLFHLVSAESGDVVHDYETVRSELKKYNPALCEKEEHVFLTKSDSVSQEELTEKLAALKKKKIVAMPISILDEDTLGEVKKILNSIKAAEGID</sequence>
<dbReference type="PANTHER" id="PTHR11702:SF31">
    <property type="entry name" value="MITOCHONDRIAL RIBOSOME-ASSOCIATED GTPASE 2"/>
    <property type="match status" value="1"/>
</dbReference>
<comment type="subunit">
    <text evidence="7">Monomer.</text>
</comment>
<gene>
    <name evidence="7" type="primary">obg</name>
    <name evidence="10" type="ORF">A3B35_00435</name>
</gene>
<dbReference type="Pfam" id="PF01018">
    <property type="entry name" value="GTP1_OBG"/>
    <property type="match status" value="1"/>
</dbReference>
<evidence type="ECO:0000259" key="9">
    <source>
        <dbReference type="PROSITE" id="PS51883"/>
    </source>
</evidence>
<dbReference type="InterPro" id="IPR027417">
    <property type="entry name" value="P-loop_NTPase"/>
</dbReference>
<dbReference type="HAMAP" id="MF_01454">
    <property type="entry name" value="GTPase_Obg"/>
    <property type="match status" value="1"/>
</dbReference>
<evidence type="ECO:0000256" key="7">
    <source>
        <dbReference type="HAMAP-Rule" id="MF_01454"/>
    </source>
</evidence>
<accession>A0A1F6ET60</accession>
<dbReference type="Pfam" id="PF01926">
    <property type="entry name" value="MMR_HSR1"/>
    <property type="match status" value="1"/>
</dbReference>
<evidence type="ECO:0000313" key="11">
    <source>
        <dbReference type="Proteomes" id="UP000177215"/>
    </source>
</evidence>
<evidence type="ECO:0000256" key="6">
    <source>
        <dbReference type="ARBA" id="ARBA00023134"/>
    </source>
</evidence>
<feature type="binding site" evidence="7">
    <location>
        <begin position="204"/>
        <end position="207"/>
    </location>
    <ligand>
        <name>GTP</name>
        <dbReference type="ChEBI" id="CHEBI:37565"/>
    </ligand>
</feature>
<comment type="cofactor">
    <cofactor evidence="7">
        <name>Mg(2+)</name>
        <dbReference type="ChEBI" id="CHEBI:18420"/>
    </cofactor>
</comment>
<evidence type="ECO:0000256" key="1">
    <source>
        <dbReference type="ARBA" id="ARBA00007699"/>
    </source>
</evidence>
<dbReference type="AlphaFoldDB" id="A0A1F6ET60"/>
<feature type="binding site" evidence="7">
    <location>
        <begin position="271"/>
        <end position="274"/>
    </location>
    <ligand>
        <name>GTP</name>
        <dbReference type="ChEBI" id="CHEBI:37565"/>
    </ligand>
</feature>
<dbReference type="EMBL" id="MFMC01000037">
    <property type="protein sequence ID" value="OGG76818.1"/>
    <property type="molecule type" value="Genomic_DNA"/>
</dbReference>
<dbReference type="GO" id="GO:0005525">
    <property type="term" value="F:GTP binding"/>
    <property type="evidence" value="ECO:0007669"/>
    <property type="project" value="UniProtKB-UniRule"/>
</dbReference>
<dbReference type="InterPro" id="IPR006073">
    <property type="entry name" value="GTP-bd"/>
</dbReference>
<dbReference type="PANTHER" id="PTHR11702">
    <property type="entry name" value="DEVELOPMENTALLY REGULATED GTP-BINDING PROTEIN-RELATED"/>
    <property type="match status" value="1"/>
</dbReference>
<comment type="caution">
    <text evidence="10">The sequence shown here is derived from an EMBL/GenBank/DDBJ whole genome shotgun (WGS) entry which is preliminary data.</text>
</comment>
<dbReference type="Gene3D" id="3.40.50.300">
    <property type="entry name" value="P-loop containing nucleotide triphosphate hydrolases"/>
    <property type="match status" value="1"/>
</dbReference>
<evidence type="ECO:0000259" key="8">
    <source>
        <dbReference type="PROSITE" id="PS51710"/>
    </source>
</evidence>